<comment type="caution">
    <text evidence="2">The sequence shown here is derived from an EMBL/GenBank/DDBJ whole genome shotgun (WGS) entry which is preliminary data.</text>
</comment>
<gene>
    <name evidence="2" type="ORF">PBY51_018537</name>
</gene>
<protein>
    <submittedName>
        <fullName evidence="2">Uncharacterized protein</fullName>
    </submittedName>
</protein>
<name>A0AAN7Y8D2_ELEMC</name>
<reference evidence="2 3" key="1">
    <citation type="journal article" date="2023" name="Genes (Basel)">
        <title>Chromosome-Level Genome Assembly and Circadian Gene Repertoire of the Patagonia Blennie Eleginops maclovinus-The Closest Ancestral Proxy of Antarctic Cryonotothenioids.</title>
        <authorList>
            <person name="Cheng C.C."/>
            <person name="Rivera-Colon A.G."/>
            <person name="Minhas B.F."/>
            <person name="Wilson L."/>
            <person name="Rayamajhi N."/>
            <person name="Vargas-Chacoff L."/>
            <person name="Catchen J.M."/>
        </authorList>
    </citation>
    <scope>NUCLEOTIDE SEQUENCE [LARGE SCALE GENOMIC DNA]</scope>
    <source>
        <strain evidence="2">JMC-PN-2008</strain>
    </source>
</reference>
<keyword evidence="3" id="KW-1185">Reference proteome</keyword>
<sequence length="106" mass="11629">MNPVRGTSLLSHPAAIHAPHTSPAGGNTGGNTARRREHPSHFKYYLTASGLMELRAAVTLPSSICAGARTPLLYLCRRSLIVCTFASINREHSDHSVMLYERREDT</sequence>
<evidence type="ECO:0000313" key="3">
    <source>
        <dbReference type="Proteomes" id="UP001346869"/>
    </source>
</evidence>
<dbReference type="Proteomes" id="UP001346869">
    <property type="component" value="Unassembled WGS sequence"/>
</dbReference>
<evidence type="ECO:0000313" key="2">
    <source>
        <dbReference type="EMBL" id="KAK5873501.1"/>
    </source>
</evidence>
<organism evidence="2 3">
    <name type="scientific">Eleginops maclovinus</name>
    <name type="common">Patagonian blennie</name>
    <name type="synonym">Eleginus maclovinus</name>
    <dbReference type="NCBI Taxonomy" id="56733"/>
    <lineage>
        <taxon>Eukaryota</taxon>
        <taxon>Metazoa</taxon>
        <taxon>Chordata</taxon>
        <taxon>Craniata</taxon>
        <taxon>Vertebrata</taxon>
        <taxon>Euteleostomi</taxon>
        <taxon>Actinopterygii</taxon>
        <taxon>Neopterygii</taxon>
        <taxon>Teleostei</taxon>
        <taxon>Neoteleostei</taxon>
        <taxon>Acanthomorphata</taxon>
        <taxon>Eupercaria</taxon>
        <taxon>Perciformes</taxon>
        <taxon>Notothenioidei</taxon>
        <taxon>Eleginopidae</taxon>
        <taxon>Eleginops</taxon>
    </lineage>
</organism>
<reference evidence="2 3" key="2">
    <citation type="journal article" date="2023" name="Mol. Biol. Evol.">
        <title>Genomics of Secondarily Temperate Adaptation in the Only Non-Antarctic Icefish.</title>
        <authorList>
            <person name="Rivera-Colon A.G."/>
            <person name="Rayamajhi N."/>
            <person name="Minhas B.F."/>
            <person name="Madrigal G."/>
            <person name="Bilyk K.T."/>
            <person name="Yoon V."/>
            <person name="Hune M."/>
            <person name="Gregory S."/>
            <person name="Cheng C.H.C."/>
            <person name="Catchen J.M."/>
        </authorList>
    </citation>
    <scope>NUCLEOTIDE SEQUENCE [LARGE SCALE GENOMIC DNA]</scope>
    <source>
        <strain evidence="2">JMC-PN-2008</strain>
    </source>
</reference>
<evidence type="ECO:0000256" key="1">
    <source>
        <dbReference type="SAM" id="MobiDB-lite"/>
    </source>
</evidence>
<dbReference type="EMBL" id="JAUZQC010000003">
    <property type="protein sequence ID" value="KAK5873501.1"/>
    <property type="molecule type" value="Genomic_DNA"/>
</dbReference>
<proteinExistence type="predicted"/>
<dbReference type="AlphaFoldDB" id="A0AAN7Y8D2"/>
<feature type="region of interest" description="Disordered" evidence="1">
    <location>
        <begin position="1"/>
        <end position="38"/>
    </location>
</feature>
<accession>A0AAN7Y8D2</accession>